<organism evidence="13">
    <name type="scientific">Timema californicum</name>
    <name type="common">California timema</name>
    <name type="synonym">Walking stick</name>
    <dbReference type="NCBI Taxonomy" id="61474"/>
    <lineage>
        <taxon>Eukaryota</taxon>
        <taxon>Metazoa</taxon>
        <taxon>Ecdysozoa</taxon>
        <taxon>Arthropoda</taxon>
        <taxon>Hexapoda</taxon>
        <taxon>Insecta</taxon>
        <taxon>Pterygota</taxon>
        <taxon>Neoptera</taxon>
        <taxon>Polyneoptera</taxon>
        <taxon>Phasmatodea</taxon>
        <taxon>Timematodea</taxon>
        <taxon>Timematoidea</taxon>
        <taxon>Timematidae</taxon>
        <taxon>Timema</taxon>
    </lineage>
</organism>
<feature type="region of interest" description="Disordered" evidence="10">
    <location>
        <begin position="483"/>
        <end position="631"/>
    </location>
</feature>
<dbReference type="InterPro" id="IPR009401">
    <property type="entry name" value="Med13_C"/>
</dbReference>
<evidence type="ECO:0000256" key="6">
    <source>
        <dbReference type="ARBA" id="ARBA00023159"/>
    </source>
</evidence>
<feature type="region of interest" description="Disordered" evidence="10">
    <location>
        <begin position="2098"/>
        <end position="2156"/>
    </location>
</feature>
<evidence type="ECO:0000256" key="9">
    <source>
        <dbReference type="RuleBase" id="RU364134"/>
    </source>
</evidence>
<comment type="subcellular location">
    <subcellularLocation>
        <location evidence="1 9">Nucleus</location>
    </subcellularLocation>
</comment>
<dbReference type="PANTHER" id="PTHR48249:SF3">
    <property type="entry name" value="MEDIATOR OF RNA POLYMERASE II TRANSCRIPTION SUBUNIT 13"/>
    <property type="match status" value="1"/>
</dbReference>
<keyword evidence="4 9" id="KW-0678">Repressor</keyword>
<feature type="compositionally biased region" description="Polar residues" evidence="10">
    <location>
        <begin position="656"/>
        <end position="666"/>
    </location>
</feature>
<evidence type="ECO:0000256" key="8">
    <source>
        <dbReference type="ARBA" id="ARBA00023242"/>
    </source>
</evidence>
<feature type="region of interest" description="Disordered" evidence="10">
    <location>
        <begin position="1626"/>
        <end position="1702"/>
    </location>
</feature>
<reference evidence="13" key="1">
    <citation type="submission" date="2020-11" db="EMBL/GenBank/DDBJ databases">
        <authorList>
            <person name="Tran Van P."/>
        </authorList>
    </citation>
    <scope>NUCLEOTIDE SEQUENCE</scope>
</reference>
<evidence type="ECO:0000256" key="2">
    <source>
        <dbReference type="ARBA" id="ARBA00009354"/>
    </source>
</evidence>
<evidence type="ECO:0000313" key="13">
    <source>
        <dbReference type="EMBL" id="CAD7568821.1"/>
    </source>
</evidence>
<evidence type="ECO:0000256" key="7">
    <source>
        <dbReference type="ARBA" id="ARBA00023163"/>
    </source>
</evidence>
<evidence type="ECO:0000259" key="12">
    <source>
        <dbReference type="Pfam" id="PF18296"/>
    </source>
</evidence>
<keyword evidence="5 9" id="KW-0805">Transcription regulation</keyword>
<evidence type="ECO:0000256" key="1">
    <source>
        <dbReference type="ARBA" id="ARBA00004123"/>
    </source>
</evidence>
<evidence type="ECO:0000256" key="10">
    <source>
        <dbReference type="SAM" id="MobiDB-lite"/>
    </source>
</evidence>
<name>A0A7R9IY60_TIMCA</name>
<dbReference type="InterPro" id="IPR041285">
    <property type="entry name" value="MID_MedPIWI"/>
</dbReference>
<feature type="region of interest" description="Disordered" evidence="10">
    <location>
        <begin position="651"/>
        <end position="690"/>
    </location>
</feature>
<feature type="compositionally biased region" description="Pro residues" evidence="10">
    <location>
        <begin position="571"/>
        <end position="604"/>
    </location>
</feature>
<protein>
    <recommendedName>
        <fullName evidence="3 9">Mediator of RNA polymerase II transcription subunit 13</fullName>
    </recommendedName>
</protein>
<gene>
    <name evidence="13" type="ORF">TCMB3V08_LOCUS1574</name>
</gene>
<evidence type="ECO:0000256" key="4">
    <source>
        <dbReference type="ARBA" id="ARBA00022491"/>
    </source>
</evidence>
<feature type="domain" description="MID" evidence="12">
    <location>
        <begin position="1556"/>
        <end position="1790"/>
    </location>
</feature>
<dbReference type="EMBL" id="OE179442">
    <property type="protein sequence ID" value="CAD7568821.1"/>
    <property type="molecule type" value="Genomic_DNA"/>
</dbReference>
<feature type="domain" description="Mediator complex subunit Med13 C-terminal" evidence="11">
    <location>
        <begin position="2323"/>
        <end position="2357"/>
    </location>
</feature>
<feature type="compositionally biased region" description="Basic and acidic residues" evidence="10">
    <location>
        <begin position="720"/>
        <end position="731"/>
    </location>
</feature>
<feature type="compositionally biased region" description="Pro residues" evidence="10">
    <location>
        <begin position="1023"/>
        <end position="1041"/>
    </location>
</feature>
<feature type="compositionally biased region" description="Basic and acidic residues" evidence="10">
    <location>
        <begin position="1658"/>
        <end position="1673"/>
    </location>
</feature>
<evidence type="ECO:0000259" key="11">
    <source>
        <dbReference type="Pfam" id="PF06333"/>
    </source>
</evidence>
<feature type="compositionally biased region" description="Polar residues" evidence="10">
    <location>
        <begin position="2129"/>
        <end position="2145"/>
    </location>
</feature>
<keyword evidence="6 9" id="KW-0010">Activator</keyword>
<dbReference type="Pfam" id="PF18296">
    <property type="entry name" value="MID_MedPIWI"/>
    <property type="match status" value="1"/>
</dbReference>
<feature type="region of interest" description="Disordered" evidence="10">
    <location>
        <begin position="841"/>
        <end position="873"/>
    </location>
</feature>
<feature type="compositionally biased region" description="Pro residues" evidence="10">
    <location>
        <begin position="672"/>
        <end position="681"/>
    </location>
</feature>
<dbReference type="GO" id="GO:0016592">
    <property type="term" value="C:mediator complex"/>
    <property type="evidence" value="ECO:0007669"/>
    <property type="project" value="InterPro"/>
</dbReference>
<keyword evidence="7 9" id="KW-0804">Transcription</keyword>
<feature type="domain" description="Mediator complex subunit Med13 C-terminal" evidence="11">
    <location>
        <begin position="1828"/>
        <end position="1891"/>
    </location>
</feature>
<keyword evidence="8 9" id="KW-0539">Nucleus</keyword>
<feature type="domain" description="Mediator complex subunit Med13 C-terminal" evidence="11">
    <location>
        <begin position="1951"/>
        <end position="2236"/>
    </location>
</feature>
<feature type="compositionally biased region" description="Polar residues" evidence="10">
    <location>
        <begin position="534"/>
        <end position="547"/>
    </location>
</feature>
<evidence type="ECO:0000256" key="3">
    <source>
        <dbReference type="ARBA" id="ARBA00019618"/>
    </source>
</evidence>
<dbReference type="Pfam" id="PF06333">
    <property type="entry name" value="Med13_C"/>
    <property type="match status" value="3"/>
</dbReference>
<feature type="compositionally biased region" description="Polar residues" evidence="10">
    <location>
        <begin position="851"/>
        <end position="861"/>
    </location>
</feature>
<comment type="similarity">
    <text evidence="2 9">Belongs to the Mediator complex subunit 13 family.</text>
</comment>
<evidence type="ECO:0000256" key="5">
    <source>
        <dbReference type="ARBA" id="ARBA00023015"/>
    </source>
</evidence>
<dbReference type="GO" id="GO:0003713">
    <property type="term" value="F:transcription coactivator activity"/>
    <property type="evidence" value="ECO:0007669"/>
    <property type="project" value="TreeGrafter"/>
</dbReference>
<sequence length="2368" mass="257828">MLSRRKRKAKSRAERTTPTSLKSCGWLGCRRTCDSTVTSALMEKLKKQDSFVLLFYESLNRKLQEKQLDYHIRHWEADKVQSCYMHSDFLGRATAEDMCRNDSNCKIQIVSLATLCNTRGLVVQREPARGDTSRTWMRYMTLFIIIFQPLAGFPPPPLLSPPPSTLAQSSPPHSSYGEQGSWESGLSYECRALLFKALHNLIERCLLSRDFVRIGKWFVQPYDGAEKLVGESTHFSFAFAFFVHGESTVCASIDVRMHPLVRNLSRQHLVQAQASSSGAPVLLAPFGLSGALTGQVYKAVDLHTQRLLEDWRQFYPIGGGGEEGAALPPAVEVVVGGVKMRYPTCYVLATDMDDCASPVKSPPAPPLSPSLAVHLPEHVWQDSILNPTQHVAAEGDGTANQQPPVGHWDFVEPARKTSCSCSKKWLGGVGEKVDNLNIGIKPSTYGSVHQCHILVMLNTTTSEYKTNQDGSLVAHWHINPRCNPPGGVKNKGAVSSVKPGKGEKGSRGVVAPFHRRLPPDMEHSRCVGIGTPSGGPSSYPRGQSMTPNPLPTLHDSLPVPSVGSPASAAPSPLPNPHSQPASVPPADPTMPTLSPHPPAPPQPSTPLEAQDKVTPAATPSDLNGPKSVSSVSNQVFSPYPAASSVEAAPKPVDTMVGSQGPASTHSVAAPNPVAPPEPPVLKRPNLSSKEYEDEEELHSELLYDYSTLDAWLNHPVKRFKPSDLRPAEPVRPRPQRQSSTDHQPSPTNPNLVQTIKQEIKQEPCLMEMDDNVQPNKGSDPYDFDVENDMLAPTEEDKRPTPGSGIPPFDPVITNGPINMNTSGNLFTNEGLQASYKDLDQIFDNSDDTSNDETLQVSTPPGSNKPGGPLEDPTTTVVVVKPPRNSGGNTSLNSCGGTNTLRPEELVKMFPTPPSMEHNPIASPCGHMSPHGPTTDLMIDSGSVRCKQEVYPNMGSPQEESIDDWSYVFRPPAICKMVGSSKYAPLTNLPSQTLPLVALPLNCVYKPSWVHPPVPPAAAKSPALPCPPRPGPPLSAPHPSHLPHPRAGLSPISPAAHFPPSPMTVAAMGGVGLPIHLQQQYRGGGGGGGVRTPCPPPPAYELPSPATSTASSYLNKNINSVEPVPTPVMARTPEANSLVVNILLGDTSLNIFRDHNFDSCTLCVCNAGPKVVGNIRGADAGIYLPAPPVQPPASLPFPPTSPYPSMSMNGPPPPYGMMGSSPGHHRGTQLDEDPIRCNCGFSAVVNRRLSHRSGLFYEDELEITGLAEDPSDRRKGSLSAYLLTNSKNSQENASELVDILPQNVIELLREQCVIVQSMSNSLCRASRQFRGSAGPGAVPYGTTVNMLEFSDGNEVTHVALDQGRQALLESTTVAMCKVEEMQQRQQMMQHTASGGKGAAGPCVHRWPYLRARGPLCNQDIVRVMKILQPLLQDAIQKKCTTRLWDAPYTVSGPLTWRQFHRLAGRGTDDRCEPQPIPSLVVGYDKDWLSLSPYAIQYWEKLLLEPYSYARDVAYIVVAPENDYVLHKVCRLGQHSPITKVLLLLRRCVVLADSPIIKVCRLGRHSPITKVLREGILRVGKSAATKLAKEPVDDWFNLLGDNPTTNMLKLYAQVCRHHLAPHLSQMPMDRTLLDPPEGSQAPRSSLDRSMPSPMPPPSTPEDKAPSTPKSDHETEGSGGGRDPAMNNQCVGGGGSDTNHDDEDAEPPAIVVYLVDPFTMGSDSTDLQRLACLGLLRCFTTVLAALPDNIRNNISVQIISLESIVELGKLRDRIRHSDHMRAQAFSVFSQCRRMLTHTSNIKALTGFGTAAMADLFLKSKDEKNRAPYRLYTPPYVLAPAKEKIESSESFGQCSTEHGSVLYVSYCLSEDQHWLLAVATDEKGEIFETSTINIDIPIQEPAEKGLGSACRLAEAHGLCSGCDLAKCAALEISRGPYRQDSSPMASLVLIDSSQLTSDSQHLGWSWLLSRKALVKASKHLKEICGQCGLMYPNDVPCVLSACLVSLEPDSALRLMPDQFTPDERFSQASVNCQLSTPQDVSCTHILVFPTSATTQSSQTAFQDQHINGPEFGDELFPSFEHDMPEGIEEMPMDLNEIFAWPETGLGGVQSPTGSPRRDSPSQPGSPSCGMGGTSDQHSPFPCNGTSRSGGSLGVDSQEEVGTLHQQPLALGYYVSTAPTGRMPRWFWASCPHLENVCPAFLKNSLHLHSPAIQQNSDDLLQQQSTVTVHPLDSQYTTDVLSRPSARKRFHTVMEEMGLPVLELIQFVDTRWSSEYNMLSRLQAVMKAVGAKLAYSENIELLTAVEWKQSAGIVEVLRPLADYQGDQWSQYVLEGYNALSWLALDSNTRDRLSCLPVHIQALMQLYHMTSALV</sequence>
<feature type="compositionally biased region" description="Polar residues" evidence="10">
    <location>
        <begin position="735"/>
        <end position="752"/>
    </location>
</feature>
<dbReference type="GO" id="GO:0045944">
    <property type="term" value="P:positive regulation of transcription by RNA polymerase II"/>
    <property type="evidence" value="ECO:0007669"/>
    <property type="project" value="TreeGrafter"/>
</dbReference>
<feature type="compositionally biased region" description="Low complexity" evidence="10">
    <location>
        <begin position="1640"/>
        <end position="1649"/>
    </location>
</feature>
<dbReference type="InterPro" id="IPR051139">
    <property type="entry name" value="Mediator_complx_sub13"/>
</dbReference>
<dbReference type="PANTHER" id="PTHR48249">
    <property type="entry name" value="MEDIATOR OF RNA POLYMERASE II TRANSCRIPTION SUBUNIT 13"/>
    <property type="match status" value="1"/>
</dbReference>
<feature type="region of interest" description="Disordered" evidence="10">
    <location>
        <begin position="1016"/>
        <end position="1045"/>
    </location>
</feature>
<proteinExistence type="inferred from homology"/>
<feature type="compositionally biased region" description="Low complexity" evidence="10">
    <location>
        <begin position="556"/>
        <end position="570"/>
    </location>
</feature>
<accession>A0A7R9IY60</accession>
<comment type="subunit">
    <text evidence="9">Component of the Mediator complex.</text>
</comment>
<feature type="region of interest" description="Disordered" evidence="10">
    <location>
        <begin position="792"/>
        <end position="816"/>
    </location>
</feature>
<feature type="region of interest" description="Disordered" evidence="10">
    <location>
        <begin position="719"/>
        <end position="752"/>
    </location>
</feature>
<comment type="function">
    <text evidence="9">Component of the Mediator complex, a coactivator involved in regulated transcription of nearly all RNA polymerase II-dependent genes. Mediator functions as a bridge to convey information from gene-specific regulatory proteins to the basal RNA polymerase II transcription machinery. Mediator is recruited to promoters by direct interactions with regulatory proteins and serves as a scaffold for the assembly of a functional preinitiation complex with RNA polymerase II and the general transcription factors.</text>
</comment>